<evidence type="ECO:0000256" key="14">
    <source>
        <dbReference type="ARBA" id="ARBA00022955"/>
    </source>
</evidence>
<dbReference type="Proteomes" id="UP000823561">
    <property type="component" value="Chromosome 8"/>
</dbReference>
<dbReference type="GO" id="GO:0005637">
    <property type="term" value="C:nuclear inner membrane"/>
    <property type="evidence" value="ECO:0007669"/>
    <property type="project" value="UniProtKB-SubCell"/>
</dbReference>
<keyword evidence="18 33" id="KW-0443">Lipid metabolism</keyword>
<dbReference type="EMBL" id="JADWDJ010000008">
    <property type="protein sequence ID" value="KAG5276517.1"/>
    <property type="molecule type" value="Genomic_DNA"/>
</dbReference>
<evidence type="ECO:0000256" key="18">
    <source>
        <dbReference type="ARBA" id="ARBA00023098"/>
    </source>
</evidence>
<evidence type="ECO:0000259" key="35">
    <source>
        <dbReference type="SMART" id="SM00333"/>
    </source>
</evidence>
<evidence type="ECO:0000256" key="32">
    <source>
        <dbReference type="ARBA" id="ARBA00049367"/>
    </source>
</evidence>
<keyword evidence="37" id="KW-1185">Reference proteome</keyword>
<keyword evidence="22" id="KW-0675">Receptor</keyword>
<feature type="transmembrane region" description="Helical" evidence="33">
    <location>
        <begin position="324"/>
        <end position="344"/>
    </location>
</feature>
<comment type="catalytic activity">
    <reaction evidence="32">
        <text>4,4-dimethyl-5alpha-cholesta-8,24-dien-3beta-ol + NADP(+) = 4,4-dimethyl-5alpha-cholesta-8,14,24-trien-3beta-ol + NADPH + H(+)</text>
        <dbReference type="Rhea" id="RHEA:18561"/>
        <dbReference type="ChEBI" id="CHEBI:15378"/>
        <dbReference type="ChEBI" id="CHEBI:17813"/>
        <dbReference type="ChEBI" id="CHEBI:18364"/>
        <dbReference type="ChEBI" id="CHEBI:57783"/>
        <dbReference type="ChEBI" id="CHEBI:58349"/>
        <dbReference type="EC" id="1.3.1.70"/>
    </reaction>
</comment>
<evidence type="ECO:0000256" key="6">
    <source>
        <dbReference type="ARBA" id="ARBA00017801"/>
    </source>
</evidence>
<proteinExistence type="inferred from homology"/>
<keyword evidence="15 33" id="KW-1133">Transmembrane helix</keyword>
<evidence type="ECO:0000256" key="30">
    <source>
        <dbReference type="ARBA" id="ARBA00048100"/>
    </source>
</evidence>
<dbReference type="Pfam" id="PF09465">
    <property type="entry name" value="LBR_tudor"/>
    <property type="match status" value="1"/>
</dbReference>
<dbReference type="AlphaFoldDB" id="A0AAV6GT05"/>
<dbReference type="PANTHER" id="PTHR21257:SF55">
    <property type="entry name" value="DELTA(14)-STEROL REDUCTASE LBR"/>
    <property type="match status" value="1"/>
</dbReference>
<evidence type="ECO:0000256" key="16">
    <source>
        <dbReference type="ARBA" id="ARBA00023002"/>
    </source>
</evidence>
<feature type="compositionally biased region" description="Basic and acidic residues" evidence="34">
    <location>
        <begin position="180"/>
        <end position="195"/>
    </location>
</feature>
<dbReference type="GO" id="GO:0003677">
    <property type="term" value="F:DNA binding"/>
    <property type="evidence" value="ECO:0007669"/>
    <property type="project" value="UniProtKB-KW"/>
</dbReference>
<organism evidence="36 37">
    <name type="scientific">Alosa alosa</name>
    <name type="common">allis shad</name>
    <dbReference type="NCBI Taxonomy" id="278164"/>
    <lineage>
        <taxon>Eukaryota</taxon>
        <taxon>Metazoa</taxon>
        <taxon>Chordata</taxon>
        <taxon>Craniata</taxon>
        <taxon>Vertebrata</taxon>
        <taxon>Euteleostomi</taxon>
        <taxon>Actinopterygii</taxon>
        <taxon>Neopterygii</taxon>
        <taxon>Teleostei</taxon>
        <taxon>Clupei</taxon>
        <taxon>Clupeiformes</taxon>
        <taxon>Clupeoidei</taxon>
        <taxon>Clupeidae</taxon>
        <taxon>Alosa</taxon>
    </lineage>
</organism>
<evidence type="ECO:0000256" key="20">
    <source>
        <dbReference type="ARBA" id="ARBA00023136"/>
    </source>
</evidence>
<evidence type="ECO:0000256" key="1">
    <source>
        <dbReference type="ARBA" id="ARBA00004473"/>
    </source>
</evidence>
<reference evidence="36" key="1">
    <citation type="submission" date="2020-10" db="EMBL/GenBank/DDBJ databases">
        <title>Chromosome-scale genome assembly of the Allis shad, Alosa alosa.</title>
        <authorList>
            <person name="Margot Z."/>
            <person name="Christophe K."/>
            <person name="Cabau C."/>
            <person name="Louis A."/>
            <person name="Berthelot C."/>
            <person name="Parey E."/>
            <person name="Roest Crollius H."/>
            <person name="Montfort J."/>
            <person name="Robinson-Rechavi M."/>
            <person name="Bucao C."/>
            <person name="Bouchez O."/>
            <person name="Gislard M."/>
            <person name="Lluch J."/>
            <person name="Milhes M."/>
            <person name="Lampietro C."/>
            <person name="Lopez Roques C."/>
            <person name="Donnadieu C."/>
            <person name="Braasch I."/>
            <person name="Desvignes T."/>
            <person name="Postlethwait J."/>
            <person name="Bobe J."/>
            <person name="Guiguen Y."/>
        </authorList>
    </citation>
    <scope>NUCLEOTIDE SEQUENCE</scope>
    <source>
        <strain evidence="36">M-15738</strain>
        <tissue evidence="36">Blood</tissue>
    </source>
</reference>
<dbReference type="InterPro" id="IPR002999">
    <property type="entry name" value="Tudor"/>
</dbReference>
<dbReference type="PROSITE" id="PS01017">
    <property type="entry name" value="STEROL_REDUCT_1"/>
    <property type="match status" value="1"/>
</dbReference>
<dbReference type="InterPro" id="IPR018083">
    <property type="entry name" value="Sterol_reductase_CS"/>
</dbReference>
<feature type="transmembrane region" description="Helical" evidence="33">
    <location>
        <begin position="455"/>
        <end position="475"/>
    </location>
</feature>
<comment type="subcellular location">
    <subcellularLocation>
        <location evidence="2">Cytoplasm</location>
    </subcellularLocation>
    <subcellularLocation>
        <location evidence="33">Endoplasmic reticulum membrane</location>
        <topology evidence="33">Multi-pass membrane protein</topology>
    </subcellularLocation>
    <subcellularLocation>
        <location evidence="1">Nucleus inner membrane</location>
        <topology evidence="1">Multi-pass membrane protein</topology>
    </subcellularLocation>
</comment>
<evidence type="ECO:0000256" key="31">
    <source>
        <dbReference type="ARBA" id="ARBA00048712"/>
    </source>
</evidence>
<keyword evidence="8 33" id="KW-0444">Lipid biosynthesis</keyword>
<accession>A0AAV6GT05</accession>
<evidence type="ECO:0000256" key="9">
    <source>
        <dbReference type="ARBA" id="ARBA00022548"/>
    </source>
</evidence>
<keyword evidence="19" id="KW-0238">DNA-binding</keyword>
<evidence type="ECO:0000256" key="34">
    <source>
        <dbReference type="SAM" id="MobiDB-lite"/>
    </source>
</evidence>
<keyword evidence="10" id="KW-0597">Phosphoprotein</keyword>
<feature type="transmembrane region" description="Helical" evidence="33">
    <location>
        <begin position="294"/>
        <end position="312"/>
    </location>
</feature>
<sequence length="614" mass="70736">MTSVRANQRASRHHTTRYTLVHQVRMPSKFQSGDTVMGRWPGSSLYYEVKVLSHDTDTQLYTVIYKDGTELELKESDIKSYASFRQISGRSRSRSRSPARRRSRSRSPARTSRRSSSRTSSRTTEGKIDKLKEVLEVRLTPVVLPTENNSNNQHEKEDTNEPNIESEQRSSGRYNLRRRKDGDPKQAEEMKKVDEDSTTLKTEELEFGGRIGTFGMLLFLPSVVLLLLLQVSIKDTGLLALPASFPSAEVLWDWQVFGLVIFWLFFQALLYMLPFGKVVDGMPLKTGKKLKYRVNGFHALLITGVFVGIAVQQEMDLTYIHTHFLQFYSSALIMSVLLSIYLYTRSRLLSEEERAPSGNSGYLFHDFFMGRELNPRIRNFDVKFFCEMRPGLIGWLVINFAMLLAEMKVQKLDFPSPAMLLVNIFQLLWVADGLWHEEKILTTMDIVHDGFGFMLAFGDLVWVPFTFTCQAHYLVNHPSELSKLFVAVIITIKGIGYYIFRKANSQKNNFRRNPSDPSHIHLKTISTATGKGLIVSGLWGFVRHPNYLGDLLMGLAWSLPCGFRHALPYFYLVYLVLLLIHRNSRDELQCRKKYGSAWDEYCKAVPYRIFPWIY</sequence>
<keyword evidence="16 33" id="KW-0560">Oxidoreductase</keyword>
<dbReference type="SMART" id="SM00333">
    <property type="entry name" value="TUDOR"/>
    <property type="match status" value="1"/>
</dbReference>
<evidence type="ECO:0000256" key="28">
    <source>
        <dbReference type="ARBA" id="ARBA00031227"/>
    </source>
</evidence>
<dbReference type="PANTHER" id="PTHR21257">
    <property type="entry name" value="DELTA(14)-STEROL REDUCTASE"/>
    <property type="match status" value="1"/>
</dbReference>
<dbReference type="InterPro" id="IPR001171">
    <property type="entry name" value="ERG24_DHCR-like"/>
</dbReference>
<feature type="transmembrane region" description="Helical" evidence="33">
    <location>
        <begin position="481"/>
        <end position="500"/>
    </location>
</feature>
<evidence type="ECO:0000256" key="12">
    <source>
        <dbReference type="ARBA" id="ARBA00022778"/>
    </source>
</evidence>
<keyword evidence="11 33" id="KW-0812">Transmembrane</keyword>
<dbReference type="Gene3D" id="1.20.120.1630">
    <property type="match status" value="1"/>
</dbReference>
<feature type="domain" description="Tudor" evidence="35">
    <location>
        <begin position="28"/>
        <end position="86"/>
    </location>
</feature>
<dbReference type="Gene3D" id="2.30.30.140">
    <property type="match status" value="1"/>
</dbReference>
<evidence type="ECO:0000256" key="11">
    <source>
        <dbReference type="ARBA" id="ARBA00022692"/>
    </source>
</evidence>
<evidence type="ECO:0000256" key="7">
    <source>
        <dbReference type="ARBA" id="ARBA00022490"/>
    </source>
</evidence>
<dbReference type="InterPro" id="IPR019023">
    <property type="entry name" value="Lamin-B_rcpt_of_tudor"/>
</dbReference>
<name>A0AAV6GT05_9TELE</name>
<feature type="compositionally biased region" description="Polar residues" evidence="34">
    <location>
        <begin position="161"/>
        <end position="173"/>
    </location>
</feature>
<keyword evidence="20 33" id="KW-0472">Membrane</keyword>
<dbReference type="FunFam" id="1.20.120.1630:FF:000001">
    <property type="entry name" value="delta(14)-sterol reductase isoform X1"/>
    <property type="match status" value="1"/>
</dbReference>
<evidence type="ECO:0000256" key="4">
    <source>
        <dbReference type="ARBA" id="ARBA00005402"/>
    </source>
</evidence>
<evidence type="ECO:0000256" key="33">
    <source>
        <dbReference type="RuleBase" id="RU369120"/>
    </source>
</evidence>
<dbReference type="GO" id="GO:0005789">
    <property type="term" value="C:endoplasmic reticulum membrane"/>
    <property type="evidence" value="ECO:0007669"/>
    <property type="project" value="UniProtKB-SubCell"/>
</dbReference>
<keyword evidence="14 33" id="KW-0752">Steroid biosynthesis</keyword>
<feature type="transmembrane region" description="Helical" evidence="33">
    <location>
        <begin position="562"/>
        <end position="581"/>
    </location>
</feature>
<comment type="catalytic activity">
    <reaction evidence="30">
        <text>4,4-dimethyl-8,14-cholestadien-3beta-ol + NADPH + H(+) = 4,4-dimethyl-5alpha-cholest-8-en-3beta-ol + NADP(+)</text>
        <dbReference type="Rhea" id="RHEA:46812"/>
        <dbReference type="ChEBI" id="CHEBI:15378"/>
        <dbReference type="ChEBI" id="CHEBI:57783"/>
        <dbReference type="ChEBI" id="CHEBI:58349"/>
        <dbReference type="ChEBI" id="CHEBI:78904"/>
        <dbReference type="ChEBI" id="CHEBI:87044"/>
    </reaction>
</comment>
<evidence type="ECO:0000256" key="15">
    <source>
        <dbReference type="ARBA" id="ARBA00022989"/>
    </source>
</evidence>
<gene>
    <name evidence="36" type="ORF">AALO_G00106530</name>
</gene>
<keyword evidence="21 33" id="KW-1207">Sterol metabolism</keyword>
<evidence type="ECO:0000256" key="2">
    <source>
        <dbReference type="ARBA" id="ARBA00004496"/>
    </source>
</evidence>
<dbReference type="PROSITE" id="PS01018">
    <property type="entry name" value="STEROL_REDUCT_2"/>
    <property type="match status" value="1"/>
</dbReference>
<comment type="catalytic activity">
    <reaction evidence="31">
        <text>5alpha-cholest-8,14-dien-3beta-ol + NADPH + H(+) = 5alpha-cholest-8-en-3beta-ol + NADP(+)</text>
        <dbReference type="Rhea" id="RHEA:46456"/>
        <dbReference type="ChEBI" id="CHEBI:15378"/>
        <dbReference type="ChEBI" id="CHEBI:16608"/>
        <dbReference type="ChEBI" id="CHEBI:57783"/>
        <dbReference type="ChEBI" id="CHEBI:58349"/>
        <dbReference type="ChEBI" id="CHEBI:86131"/>
    </reaction>
</comment>
<keyword evidence="17 33" id="KW-0756">Sterol biosynthesis</keyword>
<feature type="transmembrane region" description="Helical" evidence="33">
    <location>
        <begin position="520"/>
        <end position="542"/>
    </location>
</feature>
<evidence type="ECO:0000256" key="24">
    <source>
        <dbReference type="ARBA" id="ARBA00023242"/>
    </source>
</evidence>
<evidence type="ECO:0000256" key="22">
    <source>
        <dbReference type="ARBA" id="ARBA00023170"/>
    </source>
</evidence>
<protein>
    <recommendedName>
        <fullName evidence="6">Delta(14)-sterol reductase LBR</fullName>
        <ecNumber evidence="5">1.3.1.70</ecNumber>
    </recommendedName>
    <alternativeName>
        <fullName evidence="29">3-beta-hydroxysterol Delta (14)-reductase</fullName>
    </alternativeName>
    <alternativeName>
        <fullName evidence="26">C-14 sterol reductase</fullName>
    </alternativeName>
    <alternativeName>
        <fullName evidence="25">Integral nuclear envelope inner membrane protein</fullName>
    </alternativeName>
    <alternativeName>
        <fullName evidence="27">Lamin-B receptor</fullName>
    </alternativeName>
    <alternativeName>
        <fullName evidence="28">Sterol C14-reductase</fullName>
    </alternativeName>
</protein>
<keyword evidence="24" id="KW-0539">Nucleus</keyword>
<feature type="transmembrane region" description="Helical" evidence="33">
    <location>
        <begin position="251"/>
        <end position="273"/>
    </location>
</feature>
<comment type="similarity">
    <text evidence="4 33">Belongs to the ERG4/ERG24 family.</text>
</comment>
<feature type="region of interest" description="Disordered" evidence="34">
    <location>
        <begin position="85"/>
        <end position="127"/>
    </location>
</feature>
<keyword evidence="12 33" id="KW-0152">Cholesterol biosynthesis</keyword>
<comment type="pathway">
    <text evidence="3 33">Steroid biosynthesis; cholesterol biosynthesis.</text>
</comment>
<dbReference type="EC" id="1.3.1.70" evidence="5"/>
<keyword evidence="23 33" id="KW-0753">Steroid metabolism</keyword>
<dbReference type="GO" id="GO:0006695">
    <property type="term" value="P:cholesterol biosynthetic process"/>
    <property type="evidence" value="ECO:0007669"/>
    <property type="project" value="UniProtKB-UniRule"/>
</dbReference>
<evidence type="ECO:0000256" key="26">
    <source>
        <dbReference type="ARBA" id="ARBA00030165"/>
    </source>
</evidence>
<evidence type="ECO:0000256" key="27">
    <source>
        <dbReference type="ARBA" id="ARBA00030798"/>
    </source>
</evidence>
<evidence type="ECO:0000256" key="23">
    <source>
        <dbReference type="ARBA" id="ARBA00023221"/>
    </source>
</evidence>
<dbReference type="FunFam" id="2.30.30.140:FF:000058">
    <property type="entry name" value="Lamin B receptor"/>
    <property type="match status" value="1"/>
</dbReference>
<feature type="compositionally biased region" description="Basic residues" evidence="34">
    <location>
        <begin position="91"/>
        <end position="116"/>
    </location>
</feature>
<dbReference type="GO" id="GO:0050613">
    <property type="term" value="F:Delta14-sterol reductase activity"/>
    <property type="evidence" value="ECO:0007669"/>
    <property type="project" value="UniProtKB-EC"/>
</dbReference>
<keyword evidence="9 33" id="KW-0153">Cholesterol metabolism</keyword>
<evidence type="ECO:0000256" key="21">
    <source>
        <dbReference type="ARBA" id="ARBA00023166"/>
    </source>
</evidence>
<evidence type="ECO:0000256" key="8">
    <source>
        <dbReference type="ARBA" id="ARBA00022516"/>
    </source>
</evidence>
<dbReference type="SUPFAM" id="SSF63748">
    <property type="entry name" value="Tudor/PWWP/MBT"/>
    <property type="match status" value="1"/>
</dbReference>
<dbReference type="Pfam" id="PF01222">
    <property type="entry name" value="ERG4_ERG24"/>
    <property type="match status" value="1"/>
</dbReference>
<feature type="region of interest" description="Disordered" evidence="34">
    <location>
        <begin position="141"/>
        <end position="196"/>
    </location>
</feature>
<evidence type="ECO:0000256" key="13">
    <source>
        <dbReference type="ARBA" id="ARBA00022824"/>
    </source>
</evidence>
<keyword evidence="7" id="KW-0963">Cytoplasm</keyword>
<feature type="transmembrane region" description="Helical" evidence="33">
    <location>
        <begin position="211"/>
        <end position="231"/>
    </location>
</feature>
<evidence type="ECO:0000256" key="25">
    <source>
        <dbReference type="ARBA" id="ARBA00029624"/>
    </source>
</evidence>
<evidence type="ECO:0000313" key="37">
    <source>
        <dbReference type="Proteomes" id="UP000823561"/>
    </source>
</evidence>
<evidence type="ECO:0000256" key="19">
    <source>
        <dbReference type="ARBA" id="ARBA00023125"/>
    </source>
</evidence>
<keyword evidence="13 33" id="KW-0256">Endoplasmic reticulum</keyword>
<evidence type="ECO:0000256" key="10">
    <source>
        <dbReference type="ARBA" id="ARBA00022553"/>
    </source>
</evidence>
<dbReference type="CDD" id="cd20381">
    <property type="entry name" value="Tudor_LBR"/>
    <property type="match status" value="1"/>
</dbReference>
<comment type="caution">
    <text evidence="36">The sequence shown here is derived from an EMBL/GenBank/DDBJ whole genome shotgun (WGS) entry which is preliminary data.</text>
</comment>
<evidence type="ECO:0000256" key="17">
    <source>
        <dbReference type="ARBA" id="ARBA00023011"/>
    </source>
</evidence>
<evidence type="ECO:0000256" key="3">
    <source>
        <dbReference type="ARBA" id="ARBA00004770"/>
    </source>
</evidence>
<evidence type="ECO:0000256" key="5">
    <source>
        <dbReference type="ARBA" id="ARBA00012413"/>
    </source>
</evidence>
<evidence type="ECO:0000313" key="36">
    <source>
        <dbReference type="EMBL" id="KAG5276517.1"/>
    </source>
</evidence>
<evidence type="ECO:0000256" key="29">
    <source>
        <dbReference type="ARBA" id="ARBA00032210"/>
    </source>
</evidence>